<reference evidence="2" key="1">
    <citation type="journal article" date="2015" name="Nature">
        <title>Complex archaea that bridge the gap between prokaryotes and eukaryotes.</title>
        <authorList>
            <person name="Spang A."/>
            <person name="Saw J.H."/>
            <person name="Jorgensen S.L."/>
            <person name="Zaremba-Niedzwiedzka K."/>
            <person name="Martijn J."/>
            <person name="Lind A.E."/>
            <person name="van Eijk R."/>
            <person name="Schleper C."/>
            <person name="Guy L."/>
            <person name="Ettema T.J."/>
        </authorList>
    </citation>
    <scope>NUCLEOTIDE SEQUENCE</scope>
</reference>
<sequence length="258" mass="29011">MFHKNLLRKPKDLESYVNYVYSSLLNLKDDGVVVSSNTILVGRSGAKHEVDVYYQFEKSRITHKVAFECKFKSRSVQKSELIDFHGKLLDVGNIQGIFVSKSGYQQGAKDYAAHYGIQLLTLDDLPTLNVLVAKRIESVALPDETYVGEPFWCLMKITSDGLTGDYYSKKDGLISKKHMIPLFISKKDAGEYLNSLPDKADFVVRGLPQHSLKFLFEAASVMKGNVSFVLMLLGPDANGLWPGMTYSINELKIRFLLP</sequence>
<dbReference type="GO" id="GO:0009307">
    <property type="term" value="P:DNA restriction-modification system"/>
    <property type="evidence" value="ECO:0007669"/>
    <property type="project" value="InterPro"/>
</dbReference>
<dbReference type="GO" id="GO:0004519">
    <property type="term" value="F:endonuclease activity"/>
    <property type="evidence" value="ECO:0007669"/>
    <property type="project" value="InterPro"/>
</dbReference>
<proteinExistence type="predicted"/>
<name>A0A0F9V009_9ZZZZ</name>
<dbReference type="Gene3D" id="3.40.1350.10">
    <property type="match status" value="1"/>
</dbReference>
<comment type="caution">
    <text evidence="2">The sequence shown here is derived from an EMBL/GenBank/DDBJ whole genome shotgun (WGS) entry which is preliminary data.</text>
</comment>
<evidence type="ECO:0000259" key="1">
    <source>
        <dbReference type="Pfam" id="PF04471"/>
    </source>
</evidence>
<dbReference type="SUPFAM" id="SSF52980">
    <property type="entry name" value="Restriction endonuclease-like"/>
    <property type="match status" value="1"/>
</dbReference>
<evidence type="ECO:0000313" key="2">
    <source>
        <dbReference type="EMBL" id="KKN59188.1"/>
    </source>
</evidence>
<dbReference type="Pfam" id="PF04471">
    <property type="entry name" value="Mrr_cat"/>
    <property type="match status" value="1"/>
</dbReference>
<feature type="domain" description="Restriction endonuclease type IV Mrr" evidence="1">
    <location>
        <begin position="37"/>
        <end position="125"/>
    </location>
</feature>
<gene>
    <name evidence="2" type="ORF">LCGC14_0544710</name>
</gene>
<dbReference type="GO" id="GO:0003677">
    <property type="term" value="F:DNA binding"/>
    <property type="evidence" value="ECO:0007669"/>
    <property type="project" value="InterPro"/>
</dbReference>
<dbReference type="AlphaFoldDB" id="A0A0F9V009"/>
<dbReference type="InterPro" id="IPR011856">
    <property type="entry name" value="tRNA_endonuc-like_dom_sf"/>
</dbReference>
<dbReference type="InterPro" id="IPR011335">
    <property type="entry name" value="Restrct_endonuc-II-like"/>
</dbReference>
<accession>A0A0F9V009</accession>
<dbReference type="EMBL" id="LAZR01000735">
    <property type="protein sequence ID" value="KKN59188.1"/>
    <property type="molecule type" value="Genomic_DNA"/>
</dbReference>
<organism evidence="2">
    <name type="scientific">marine sediment metagenome</name>
    <dbReference type="NCBI Taxonomy" id="412755"/>
    <lineage>
        <taxon>unclassified sequences</taxon>
        <taxon>metagenomes</taxon>
        <taxon>ecological metagenomes</taxon>
    </lineage>
</organism>
<dbReference type="InterPro" id="IPR007560">
    <property type="entry name" value="Restrct_endonuc_IV_Mrr"/>
</dbReference>
<protein>
    <recommendedName>
        <fullName evidence="1">Restriction endonuclease type IV Mrr domain-containing protein</fullName>
    </recommendedName>
</protein>